<evidence type="ECO:0000256" key="13">
    <source>
        <dbReference type="SAM" id="MobiDB-lite"/>
    </source>
</evidence>
<dbReference type="InterPro" id="IPR025202">
    <property type="entry name" value="PLD-like_dom"/>
</dbReference>
<evidence type="ECO:0000256" key="12">
    <source>
        <dbReference type="NCBIfam" id="TIGR04265"/>
    </source>
</evidence>
<comment type="subcellular location">
    <subcellularLocation>
        <location evidence="1">Cell membrane</location>
        <topology evidence="1">Multi-pass membrane protein</topology>
    </subcellularLocation>
</comment>
<evidence type="ECO:0000256" key="9">
    <source>
        <dbReference type="ARBA" id="ARBA00023136"/>
    </source>
</evidence>
<dbReference type="InterPro" id="IPR027379">
    <property type="entry name" value="CLS_N"/>
</dbReference>
<evidence type="ECO:0000259" key="15">
    <source>
        <dbReference type="PROSITE" id="PS50035"/>
    </source>
</evidence>
<evidence type="ECO:0000256" key="8">
    <source>
        <dbReference type="ARBA" id="ARBA00023098"/>
    </source>
</evidence>
<dbReference type="Proteomes" id="UP000461585">
    <property type="component" value="Unassembled WGS sequence"/>
</dbReference>
<evidence type="ECO:0000256" key="10">
    <source>
        <dbReference type="ARBA" id="ARBA00023209"/>
    </source>
</evidence>
<dbReference type="InterPro" id="IPR022924">
    <property type="entry name" value="Cardiolipin_synthase"/>
</dbReference>
<keyword evidence="4" id="KW-0808">Transferase</keyword>
<dbReference type="GO" id="GO:0005886">
    <property type="term" value="C:plasma membrane"/>
    <property type="evidence" value="ECO:0007669"/>
    <property type="project" value="UniProtKB-SubCell"/>
</dbReference>
<dbReference type="GO" id="GO:0008808">
    <property type="term" value="F:cardiolipin synthase activity"/>
    <property type="evidence" value="ECO:0007669"/>
    <property type="project" value="UniProtKB-UniRule"/>
</dbReference>
<keyword evidence="5 14" id="KW-0812">Transmembrane</keyword>
<feature type="transmembrane region" description="Helical" evidence="14">
    <location>
        <begin position="102"/>
        <end position="120"/>
    </location>
</feature>
<feature type="domain" description="PLD phosphodiesterase" evidence="15">
    <location>
        <begin position="278"/>
        <end position="305"/>
    </location>
</feature>
<keyword evidence="8" id="KW-0443">Lipid metabolism</keyword>
<evidence type="ECO:0000256" key="7">
    <source>
        <dbReference type="ARBA" id="ARBA00022989"/>
    </source>
</evidence>
<keyword evidence="3" id="KW-0444">Lipid biosynthesis</keyword>
<dbReference type="NCBIfam" id="TIGR04265">
    <property type="entry name" value="bac_cardiolipin"/>
    <property type="match status" value="1"/>
</dbReference>
<dbReference type="EC" id="2.7.8.-" evidence="12"/>
<keyword evidence="6" id="KW-0677">Repeat</keyword>
<dbReference type="AlphaFoldDB" id="A0A7X5KN55"/>
<feature type="transmembrane region" description="Helical" evidence="14">
    <location>
        <begin position="72"/>
        <end position="90"/>
    </location>
</feature>
<reference evidence="16 17" key="1">
    <citation type="submission" date="2020-01" db="EMBL/GenBank/DDBJ databases">
        <title>Anaeroalcalibacter tamaniensis gen. nov., sp. nov., moderately halophilic strictly anaerobic fermenter bacterium from mud volcano of Taman peninsula.</title>
        <authorList>
            <person name="Frolova A."/>
            <person name="Merkel A.Y."/>
            <person name="Slobodkin A.I."/>
        </authorList>
    </citation>
    <scope>NUCLEOTIDE SEQUENCE [LARGE SCALE GENOMIC DNA]</scope>
    <source>
        <strain evidence="16 17">F-3ap</strain>
    </source>
</reference>
<keyword evidence="7 14" id="KW-1133">Transmembrane helix</keyword>
<dbReference type="CDD" id="cd09160">
    <property type="entry name" value="PLDc_SMU_988_like_2"/>
    <property type="match status" value="1"/>
</dbReference>
<dbReference type="SMART" id="SM00155">
    <property type="entry name" value="PLDc"/>
    <property type="match status" value="2"/>
</dbReference>
<organism evidence="16 17">
    <name type="scientific">Anaerotalea alkaliphila</name>
    <dbReference type="NCBI Taxonomy" id="2662126"/>
    <lineage>
        <taxon>Bacteria</taxon>
        <taxon>Bacillati</taxon>
        <taxon>Bacillota</taxon>
        <taxon>Clostridia</taxon>
        <taxon>Eubacteriales</taxon>
        <taxon>Anaerotalea</taxon>
    </lineage>
</organism>
<evidence type="ECO:0000256" key="3">
    <source>
        <dbReference type="ARBA" id="ARBA00022516"/>
    </source>
</evidence>
<evidence type="ECO:0000256" key="5">
    <source>
        <dbReference type="ARBA" id="ARBA00022692"/>
    </source>
</evidence>
<comment type="caution">
    <text evidence="16">The sequence shown here is derived from an EMBL/GenBank/DDBJ whole genome shotgun (WGS) entry which is preliminary data.</text>
</comment>
<proteinExistence type="predicted"/>
<evidence type="ECO:0000256" key="6">
    <source>
        <dbReference type="ARBA" id="ARBA00022737"/>
    </source>
</evidence>
<evidence type="ECO:0000256" key="11">
    <source>
        <dbReference type="ARBA" id="ARBA00023264"/>
    </source>
</evidence>
<protein>
    <recommendedName>
        <fullName evidence="12">Cardiolipin synthase</fullName>
        <ecNumber evidence="12">2.7.8.-</ecNumber>
    </recommendedName>
</protein>
<feature type="transmembrane region" description="Helical" evidence="14">
    <location>
        <begin position="320"/>
        <end position="341"/>
    </location>
</feature>
<keyword evidence="10" id="KW-0594">Phospholipid biosynthesis</keyword>
<name>A0A7X5KN55_9FIRM</name>
<feature type="domain" description="PLD phosphodiesterase" evidence="15">
    <location>
        <begin position="459"/>
        <end position="486"/>
    </location>
</feature>
<dbReference type="PANTHER" id="PTHR21248">
    <property type="entry name" value="CARDIOLIPIN SYNTHASE"/>
    <property type="match status" value="1"/>
</dbReference>
<evidence type="ECO:0000256" key="4">
    <source>
        <dbReference type="ARBA" id="ARBA00022679"/>
    </source>
</evidence>
<dbReference type="PROSITE" id="PS50035">
    <property type="entry name" value="PLD"/>
    <property type="match status" value="2"/>
</dbReference>
<evidence type="ECO:0000313" key="16">
    <source>
        <dbReference type="EMBL" id="NDL67428.1"/>
    </source>
</evidence>
<keyword evidence="9 14" id="KW-0472">Membrane</keyword>
<dbReference type="PANTHER" id="PTHR21248:SF22">
    <property type="entry name" value="PHOSPHOLIPASE D"/>
    <property type="match status" value="1"/>
</dbReference>
<gene>
    <name evidence="16" type="primary">cls</name>
    <name evidence="16" type="ORF">GXN74_06695</name>
</gene>
<dbReference type="EMBL" id="JAAEEH010000014">
    <property type="protein sequence ID" value="NDL67428.1"/>
    <property type="molecule type" value="Genomic_DNA"/>
</dbReference>
<evidence type="ECO:0000256" key="14">
    <source>
        <dbReference type="SAM" id="Phobius"/>
    </source>
</evidence>
<accession>A0A7X5KN55</accession>
<dbReference type="SUPFAM" id="SSF56024">
    <property type="entry name" value="Phospholipase D/nuclease"/>
    <property type="match status" value="2"/>
</dbReference>
<dbReference type="Pfam" id="PF13396">
    <property type="entry name" value="PLDc_N"/>
    <property type="match status" value="1"/>
</dbReference>
<feature type="region of interest" description="Disordered" evidence="13">
    <location>
        <begin position="1"/>
        <end position="31"/>
    </location>
</feature>
<dbReference type="CDD" id="cd09154">
    <property type="entry name" value="PLDc_SMU_988_like_1"/>
    <property type="match status" value="1"/>
</dbReference>
<dbReference type="Pfam" id="PF13091">
    <property type="entry name" value="PLDc_2"/>
    <property type="match status" value="2"/>
</dbReference>
<feature type="transmembrane region" description="Helical" evidence="14">
    <location>
        <begin position="46"/>
        <end position="65"/>
    </location>
</feature>
<keyword evidence="11" id="KW-1208">Phospholipid metabolism</keyword>
<dbReference type="GO" id="GO:0032049">
    <property type="term" value="P:cardiolipin biosynthetic process"/>
    <property type="evidence" value="ECO:0007669"/>
    <property type="project" value="UniProtKB-UniRule"/>
</dbReference>
<keyword evidence="17" id="KW-1185">Reference proteome</keyword>
<evidence type="ECO:0000256" key="2">
    <source>
        <dbReference type="ARBA" id="ARBA00022475"/>
    </source>
</evidence>
<dbReference type="Gene3D" id="3.30.870.10">
    <property type="entry name" value="Endonuclease Chain A"/>
    <property type="match status" value="2"/>
</dbReference>
<sequence length="546" mass="62259">MTWPNSCWRTRPSPARNSCGSSRERRRKPSRKGGADVWKKIFIPRLAFALLAILLQLGLLVGMVLRFQEYFGFFYGGSLLVSAVAVVWILNDRSNPAYKIAWIIPILLFPVFGGIFYLLFGRPDLDNTTKRRMGPIMGKVAESLPREEELLAALKEECPPAAHQARYIRDYAHCPPCDRTEAEYLPTGELKFARLKEVLRKAERYIFLEYFIIEEGVLWDSVLEILLEKAGEGVDVRLIYDDAGCLFTLPERYDRKLEAMGIRCCVFNPLGPVFSLKVNNRDHRKLVVVDGHTGFTGGINLADEYINEYVKYGHWKDSAILLRGAAVWSMSLMFLSMWEYLRREEEDWEAFRPKSMPLGTGEAQGGCVQPFADNPLDGEPVGETVYLNIINKAQRYVHITSPYLIIDSAMASALCNASKGGVDVRIVTPNHPDKKYVHAVTRSYYGMLLESGVKIYEYTPGFIHSKTFVADGLYGVVGTINMDYRSLYLHFECGVWIYRNRALQAMEEDFRALLEVSRPIGMEDVWGTPWYRTLGRFLLRVFAPLL</sequence>
<dbReference type="InterPro" id="IPR001736">
    <property type="entry name" value="PLipase_D/transphosphatidylase"/>
</dbReference>
<evidence type="ECO:0000313" key="17">
    <source>
        <dbReference type="Proteomes" id="UP000461585"/>
    </source>
</evidence>
<evidence type="ECO:0000256" key="1">
    <source>
        <dbReference type="ARBA" id="ARBA00004651"/>
    </source>
</evidence>
<keyword evidence="2" id="KW-1003">Cell membrane</keyword>